<protein>
    <recommendedName>
        <fullName evidence="1">Nudix hydrolase domain-containing protein</fullName>
    </recommendedName>
</protein>
<dbReference type="InterPro" id="IPR000086">
    <property type="entry name" value="NUDIX_hydrolase_dom"/>
</dbReference>
<feature type="domain" description="Nudix hydrolase" evidence="1">
    <location>
        <begin position="14"/>
        <end position="140"/>
    </location>
</feature>
<dbReference type="PROSITE" id="PS51462">
    <property type="entry name" value="NUDIX"/>
    <property type="match status" value="1"/>
</dbReference>
<evidence type="ECO:0000259" key="1">
    <source>
        <dbReference type="PROSITE" id="PS51462"/>
    </source>
</evidence>
<gene>
    <name evidence="2" type="ORF">NEF87_002413</name>
</gene>
<dbReference type="InterPro" id="IPR015797">
    <property type="entry name" value="NUDIX_hydrolase-like_dom_sf"/>
</dbReference>
<keyword evidence="3" id="KW-1185">Reference proteome</keyword>
<evidence type="ECO:0000313" key="3">
    <source>
        <dbReference type="Proteomes" id="UP001208689"/>
    </source>
</evidence>
<dbReference type="Gene3D" id="3.90.79.10">
    <property type="entry name" value="Nucleoside Triphosphate Pyrophosphohydrolase"/>
    <property type="match status" value="1"/>
</dbReference>
<name>A0ABY6HS02_9ARCH</name>
<reference evidence="2" key="1">
    <citation type="submission" date="2022-09" db="EMBL/GenBank/DDBJ databases">
        <title>Actin cytoskeleton and complex cell architecture in an #Asgard archaeon.</title>
        <authorList>
            <person name="Ponce Toledo R.I."/>
            <person name="Schleper C."/>
            <person name="Rodrigues Oliveira T."/>
            <person name="Wollweber F."/>
            <person name="Xu J."/>
            <person name="Rittmann S."/>
            <person name="Klingl A."/>
            <person name="Pilhofer M."/>
        </authorList>
    </citation>
    <scope>NUCLEOTIDE SEQUENCE</scope>
    <source>
        <strain evidence="2">B-35</strain>
    </source>
</reference>
<sequence>MEIFGKKEAGIIYINRPGVYVIIQNELHQIAFVRTVKGLFLPGGGKEQEESDEECLLRECREELGWEIQIGKKIAETGEYFSSPHQGQYYFIQGVYYLGEKLTKKWDPIEDDHLLEWRSPKLALPQIYPQGQKWVIQQNF</sequence>
<accession>A0ABY6HS02</accession>
<dbReference type="EMBL" id="CP104013">
    <property type="protein sequence ID" value="UYP46128.1"/>
    <property type="molecule type" value="Genomic_DNA"/>
</dbReference>
<proteinExistence type="predicted"/>
<evidence type="ECO:0000313" key="2">
    <source>
        <dbReference type="EMBL" id="UYP46128.1"/>
    </source>
</evidence>
<dbReference type="Proteomes" id="UP001208689">
    <property type="component" value="Chromosome"/>
</dbReference>
<dbReference type="SUPFAM" id="SSF55811">
    <property type="entry name" value="Nudix"/>
    <property type="match status" value="1"/>
</dbReference>
<dbReference type="Pfam" id="PF00293">
    <property type="entry name" value="NUDIX"/>
    <property type="match status" value="1"/>
</dbReference>
<organism evidence="2 3">
    <name type="scientific">Candidatus Lokiarchaeum ossiferum</name>
    <dbReference type="NCBI Taxonomy" id="2951803"/>
    <lineage>
        <taxon>Archaea</taxon>
        <taxon>Promethearchaeati</taxon>
        <taxon>Promethearchaeota</taxon>
        <taxon>Promethearchaeia</taxon>
        <taxon>Promethearchaeales</taxon>
        <taxon>Promethearchaeaceae</taxon>
        <taxon>Candidatus Lokiarchaeum</taxon>
    </lineage>
</organism>